<dbReference type="AlphaFoldDB" id="A0A511D1D2"/>
<dbReference type="Pfam" id="PF03448">
    <property type="entry name" value="MgtE_N"/>
    <property type="match status" value="1"/>
</dbReference>
<comment type="caution">
    <text evidence="4">The sequence shown here is derived from an EMBL/GenBank/DDBJ whole genome shotgun (WGS) entry which is preliminary data.</text>
</comment>
<accession>A0A511D1D2</accession>
<dbReference type="CDD" id="cd04606">
    <property type="entry name" value="CBS_pair_Mg_transporter"/>
    <property type="match status" value="1"/>
</dbReference>
<dbReference type="Pfam" id="PF05239">
    <property type="entry name" value="PRC"/>
    <property type="match status" value="1"/>
</dbReference>
<dbReference type="Proteomes" id="UP000321328">
    <property type="component" value="Unassembled WGS sequence"/>
</dbReference>
<dbReference type="SMART" id="SM00924">
    <property type="entry name" value="MgtE_N"/>
    <property type="match status" value="1"/>
</dbReference>
<dbReference type="InterPro" id="IPR058838">
    <property type="entry name" value="SH3_actinomycetes"/>
</dbReference>
<reference evidence="4 5" key="1">
    <citation type="submission" date="2019-07" db="EMBL/GenBank/DDBJ databases">
        <title>Whole genome shotgun sequence of Pseudonocardia asaccharolytica NBRC 16224.</title>
        <authorList>
            <person name="Hosoyama A."/>
            <person name="Uohara A."/>
            <person name="Ohji S."/>
            <person name="Ichikawa N."/>
        </authorList>
    </citation>
    <scope>NUCLEOTIDE SEQUENCE [LARGE SCALE GENOMIC DNA]</scope>
    <source>
        <strain evidence="4 5">NBRC 16224</strain>
    </source>
</reference>
<feature type="region of interest" description="Disordered" evidence="2">
    <location>
        <begin position="418"/>
        <end position="448"/>
    </location>
</feature>
<dbReference type="PROSITE" id="PS51371">
    <property type="entry name" value="CBS"/>
    <property type="match status" value="1"/>
</dbReference>
<dbReference type="InterPro" id="IPR027275">
    <property type="entry name" value="PRC-brl_dom"/>
</dbReference>
<dbReference type="Gene3D" id="1.25.60.10">
    <property type="entry name" value="MgtE N-terminal domain-like"/>
    <property type="match status" value="1"/>
</dbReference>
<dbReference type="InterPro" id="IPR006668">
    <property type="entry name" value="Mg_transptr_MgtE_intracell_dom"/>
</dbReference>
<feature type="domain" description="CBS" evidence="3">
    <location>
        <begin position="352"/>
        <end position="410"/>
    </location>
</feature>
<evidence type="ECO:0000256" key="1">
    <source>
        <dbReference type="PROSITE-ProRule" id="PRU00703"/>
    </source>
</evidence>
<dbReference type="Gene3D" id="3.10.580.10">
    <property type="entry name" value="CBS-domain"/>
    <property type="match status" value="1"/>
</dbReference>
<protein>
    <submittedName>
        <fullName evidence="4">Magnesium transporter</fullName>
    </submittedName>
</protein>
<dbReference type="GO" id="GO:0015095">
    <property type="term" value="F:magnesium ion transmembrane transporter activity"/>
    <property type="evidence" value="ECO:0007669"/>
    <property type="project" value="InterPro"/>
</dbReference>
<sequence>MTMGTAQVFVARMVGLAVMGPGGERIGKVRDVVISLRVDPNPPRVLGLVVELVTRRRIFVPMLRVTSIDVEAVTLATGSVSLRGFRQRPNEALLVGQVIDAPVRLADSGEEVVVVDAAIEPTRSRDWVVGRLAVRPRRTRLTRRGAVSIVAWRAVRGLTLSDRQGTEGLLAVFETMRAADVAAALSELPVKRQHEVIDALDDERLADVFEELSESDQRQLLGHLGAERAADVLGAMAPDDAADLLGELPAYESDRLLALMEPEESAPVRRLLRYSADTAGGLMTPEPIILRPDATVAEALAHIRNPDIPAALASMAFVCRPPTETPTGPYLGCVHAQRLLREAPFELVAGLVDSELAQLSPDATLAQITRYFAAYNLVAGPVVDAGEHLLGAVTVDDVLDHLLPRGWRDELTEPIGGVVGGLGTGHPDRGDGHRHGAVNEPARGRDHA</sequence>
<dbReference type="InterPro" id="IPR038076">
    <property type="entry name" value="MgtE_N_sf"/>
</dbReference>
<dbReference type="EMBL" id="BJVI01000022">
    <property type="protein sequence ID" value="GEL18600.1"/>
    <property type="molecule type" value="Genomic_DNA"/>
</dbReference>
<dbReference type="STRING" id="1123024.GCA_000423625_00917"/>
<evidence type="ECO:0000256" key="2">
    <source>
        <dbReference type="SAM" id="MobiDB-lite"/>
    </source>
</evidence>
<dbReference type="SUPFAM" id="SSF54631">
    <property type="entry name" value="CBS-domain pair"/>
    <property type="match status" value="1"/>
</dbReference>
<dbReference type="PANTHER" id="PTHR43773:SF1">
    <property type="entry name" value="MAGNESIUM TRANSPORTER MGTE"/>
    <property type="match status" value="1"/>
</dbReference>
<evidence type="ECO:0000313" key="4">
    <source>
        <dbReference type="EMBL" id="GEL18600.1"/>
    </source>
</evidence>
<name>A0A511D1D2_9PSEU</name>
<dbReference type="InterPro" id="IPR006669">
    <property type="entry name" value="MgtE_transporter"/>
</dbReference>
<keyword evidence="5" id="KW-1185">Reference proteome</keyword>
<dbReference type="InterPro" id="IPR000644">
    <property type="entry name" value="CBS_dom"/>
</dbReference>
<dbReference type="InterPro" id="IPR046342">
    <property type="entry name" value="CBS_dom_sf"/>
</dbReference>
<evidence type="ECO:0000259" key="3">
    <source>
        <dbReference type="PROSITE" id="PS51371"/>
    </source>
</evidence>
<gene>
    <name evidence="4" type="ORF">PA7_24370</name>
</gene>
<dbReference type="InterPro" id="IPR011033">
    <property type="entry name" value="PRC_barrel-like_sf"/>
</dbReference>
<evidence type="ECO:0000313" key="5">
    <source>
        <dbReference type="Proteomes" id="UP000321328"/>
    </source>
</evidence>
<proteinExistence type="predicted"/>
<dbReference type="Pfam" id="PF00571">
    <property type="entry name" value="CBS"/>
    <property type="match status" value="1"/>
</dbReference>
<dbReference type="PANTHER" id="PTHR43773">
    <property type="entry name" value="MAGNESIUM TRANSPORTER MGTE"/>
    <property type="match status" value="1"/>
</dbReference>
<dbReference type="Pfam" id="PF26205">
    <property type="entry name" value="SH3_actinomycetes"/>
    <property type="match status" value="1"/>
</dbReference>
<organism evidence="4 5">
    <name type="scientific">Pseudonocardia asaccharolytica DSM 44247 = NBRC 16224</name>
    <dbReference type="NCBI Taxonomy" id="1123024"/>
    <lineage>
        <taxon>Bacteria</taxon>
        <taxon>Bacillati</taxon>
        <taxon>Actinomycetota</taxon>
        <taxon>Actinomycetes</taxon>
        <taxon>Pseudonocardiales</taxon>
        <taxon>Pseudonocardiaceae</taxon>
        <taxon>Pseudonocardia</taxon>
    </lineage>
</organism>
<keyword evidence="1" id="KW-0129">CBS domain</keyword>
<dbReference type="SUPFAM" id="SSF158791">
    <property type="entry name" value="MgtE N-terminal domain-like"/>
    <property type="match status" value="1"/>
</dbReference>
<dbReference type="GO" id="GO:0016020">
    <property type="term" value="C:membrane"/>
    <property type="evidence" value="ECO:0007669"/>
    <property type="project" value="InterPro"/>
</dbReference>
<dbReference type="SUPFAM" id="SSF50346">
    <property type="entry name" value="PRC-barrel domain"/>
    <property type="match status" value="1"/>
</dbReference>